<dbReference type="EMBL" id="CAJNON010000862">
    <property type="protein sequence ID" value="CAF1394042.1"/>
    <property type="molecule type" value="Genomic_DNA"/>
</dbReference>
<dbReference type="Gene3D" id="3.40.50.1110">
    <property type="entry name" value="SGNH hydrolase"/>
    <property type="match status" value="1"/>
</dbReference>
<protein>
    <recommendedName>
        <fullName evidence="2">CH-like domain-containing protein</fullName>
    </recommendedName>
</protein>
<feature type="region of interest" description="Disordered" evidence="1">
    <location>
        <begin position="224"/>
        <end position="249"/>
    </location>
</feature>
<dbReference type="Pfam" id="PF06294">
    <property type="entry name" value="CH_2"/>
    <property type="match status" value="1"/>
</dbReference>
<organism evidence="4 5">
    <name type="scientific">Adineta steineri</name>
    <dbReference type="NCBI Taxonomy" id="433720"/>
    <lineage>
        <taxon>Eukaryota</taxon>
        <taxon>Metazoa</taxon>
        <taxon>Spiralia</taxon>
        <taxon>Gnathifera</taxon>
        <taxon>Rotifera</taxon>
        <taxon>Eurotatoria</taxon>
        <taxon>Bdelloidea</taxon>
        <taxon>Adinetida</taxon>
        <taxon>Adinetidae</taxon>
        <taxon>Adineta</taxon>
    </lineage>
</organism>
<evidence type="ECO:0000313" key="3">
    <source>
        <dbReference type="EMBL" id="CAF1394042.1"/>
    </source>
</evidence>
<reference evidence="4" key="1">
    <citation type="submission" date="2021-02" db="EMBL/GenBank/DDBJ databases">
        <authorList>
            <person name="Nowell W R."/>
        </authorList>
    </citation>
    <scope>NUCLEOTIDE SEQUENCE</scope>
</reference>
<feature type="compositionally biased region" description="Basic and acidic residues" evidence="1">
    <location>
        <begin position="240"/>
        <end position="249"/>
    </location>
</feature>
<feature type="domain" description="CH-like" evidence="2">
    <location>
        <begin position="9"/>
        <end position="103"/>
    </location>
</feature>
<dbReference type="GO" id="GO:0005930">
    <property type="term" value="C:axoneme"/>
    <property type="evidence" value="ECO:0007669"/>
    <property type="project" value="TreeGrafter"/>
</dbReference>
<dbReference type="GO" id="GO:0008017">
    <property type="term" value="F:microtubule binding"/>
    <property type="evidence" value="ECO:0007669"/>
    <property type="project" value="TreeGrafter"/>
</dbReference>
<dbReference type="InterPro" id="IPR036872">
    <property type="entry name" value="CH_dom_sf"/>
</dbReference>
<accession>A0A818UBB9</accession>
<dbReference type="InterPro" id="IPR036514">
    <property type="entry name" value="SGNH_hydro_sf"/>
</dbReference>
<dbReference type="Gene3D" id="1.10.418.10">
    <property type="entry name" value="Calponin-like domain"/>
    <property type="match status" value="1"/>
</dbReference>
<dbReference type="EMBL" id="CAJOAY010000592">
    <property type="protein sequence ID" value="CAF3698585.1"/>
    <property type="molecule type" value="Genomic_DNA"/>
</dbReference>
<dbReference type="Proteomes" id="UP000663891">
    <property type="component" value="Unassembled WGS sequence"/>
</dbReference>
<proteinExistence type="predicted"/>
<gene>
    <name evidence="4" type="ORF">OKA104_LOCUS12329</name>
    <name evidence="3" type="ORF">VCS650_LOCUS36112</name>
</gene>
<dbReference type="GO" id="GO:0051493">
    <property type="term" value="P:regulation of cytoskeleton organization"/>
    <property type="evidence" value="ECO:0007669"/>
    <property type="project" value="TreeGrafter"/>
</dbReference>
<dbReference type="OrthoDB" id="9983791at2759"/>
<dbReference type="InterPro" id="IPR010441">
    <property type="entry name" value="CH_2"/>
</dbReference>
<dbReference type="PANTHER" id="PTHR12509">
    <property type="entry name" value="SPERMATOGENESIS-ASSOCIATED 4-RELATED"/>
    <property type="match status" value="1"/>
</dbReference>
<comment type="caution">
    <text evidence="4">The sequence shown here is derived from an EMBL/GenBank/DDBJ whole genome shotgun (WGS) entry which is preliminary data.</text>
</comment>
<dbReference type="SUPFAM" id="SSF52266">
    <property type="entry name" value="SGNH hydrolase"/>
    <property type="match status" value="1"/>
</dbReference>
<dbReference type="CDD" id="cd00229">
    <property type="entry name" value="SGNH_hydrolase"/>
    <property type="match status" value="1"/>
</dbReference>
<sequence length="476" mass="54320">MVARTPREILRWLESLYLTYPVAVPRWDLANGFTYGEILHAYFGKDINMFCFINGRSLNARLLNWALIKQFLVKKNLSVPIHIMDATLHAKDGAAEELLEHTYQLLTNKKAFIDPPYERDDDFSDHPYQQSLDYFEQASAAKALKNNIKVTELMTDPSYAYHAKKSQAILDQARADRQAIRAANPERFCAKRTLAEKCLRQPLRAELNPQEWYTKSFDSRSRSAASLSNKSSVKHHSRHGSVDVSKKDYPQQYNDQGFIEANENNAIYREIILRQHAVPLGNPSIIDQLQLKGKERGWNATLAAVDGHSISHISTQLTKIPSDTTHLFISIGGNDALSYMQRLNTPVQNLGEGLIVFNEIKKEFENDYIEMLKHVSERNIPTTVCTMYNPNFDNPEQKKMCEPALSVLNDVIIREATKLGIPVIDFRTIFNDPLDYANAIEPDVQGGVKIVENILYVMDNHQFNKNICSIYAKLNK</sequence>
<evidence type="ECO:0000313" key="4">
    <source>
        <dbReference type="EMBL" id="CAF3698585.1"/>
    </source>
</evidence>
<dbReference type="PANTHER" id="PTHR12509:SF8">
    <property type="entry name" value="SPERMATOGENESIS-ASSOCIATED PROTEIN 4"/>
    <property type="match status" value="1"/>
</dbReference>
<name>A0A818UBB9_9BILA</name>
<dbReference type="AlphaFoldDB" id="A0A818UBB9"/>
<dbReference type="Proteomes" id="UP000663881">
    <property type="component" value="Unassembled WGS sequence"/>
</dbReference>
<evidence type="ECO:0000256" key="1">
    <source>
        <dbReference type="SAM" id="MobiDB-lite"/>
    </source>
</evidence>
<dbReference type="InterPro" id="IPR052111">
    <property type="entry name" value="Spermatogenesis_Ciliary_MAP"/>
</dbReference>
<evidence type="ECO:0000313" key="5">
    <source>
        <dbReference type="Proteomes" id="UP000663881"/>
    </source>
</evidence>
<evidence type="ECO:0000259" key="2">
    <source>
        <dbReference type="Pfam" id="PF06294"/>
    </source>
</evidence>